<reference evidence="2 3" key="1">
    <citation type="submission" date="2018-02" db="EMBL/GenBank/DDBJ databases">
        <title>Sphingobacterium KA21.</title>
        <authorList>
            <person name="Vasarhelyi B.M."/>
            <person name="Deshmukh S."/>
            <person name="Balint B."/>
            <person name="Kukolya J."/>
        </authorList>
    </citation>
    <scope>NUCLEOTIDE SEQUENCE [LARGE SCALE GENOMIC DNA]</scope>
    <source>
        <strain evidence="2 3">Ka21</strain>
    </source>
</reference>
<accession>A0ABR9T6T5</accession>
<keyword evidence="1" id="KW-0812">Transmembrane</keyword>
<dbReference type="Proteomes" id="UP000618319">
    <property type="component" value="Unassembled WGS sequence"/>
</dbReference>
<dbReference type="RefSeq" id="WP_196938299.1">
    <property type="nucleotide sequence ID" value="NZ_MU158689.1"/>
</dbReference>
<protein>
    <recommendedName>
        <fullName evidence="4">DUF937 domain-containing protein</fullName>
    </recommendedName>
</protein>
<sequence length="290" mass="30585">MENNLLNLAKSYFNDEISSTLRAITGEDNETIEKGLDISIPSVFLGLQSQSSEGLAGILEQAKQHFSDADLGNVTGSLSAQEPDDAHAAPQVSNSNLLHAIFGNKLDTILTSLSTFSGTTSGTIRHVLEAVLPAVFASLTKNGSNWNIGSITEILETGKSSFASVLPAGLGLSTFGSAFAEANTTPSIPTNDEATLEEQNPSDTYVAPIIEEEIPPVTPLAEPVVHTHTPEAVAKRTRGAGLWWILIPVILILLWFLFGRGGSGTNNTTAADSVTDTSINLTDTVLNSPN</sequence>
<gene>
    <name evidence="2" type="ORF">C4F40_10060</name>
</gene>
<evidence type="ECO:0000256" key="1">
    <source>
        <dbReference type="SAM" id="Phobius"/>
    </source>
</evidence>
<keyword evidence="1" id="KW-0472">Membrane</keyword>
<keyword evidence="1" id="KW-1133">Transmembrane helix</keyword>
<comment type="caution">
    <text evidence="2">The sequence shown here is derived from an EMBL/GenBank/DDBJ whole genome shotgun (WGS) entry which is preliminary data.</text>
</comment>
<dbReference type="Pfam" id="PF06078">
    <property type="entry name" value="DUF937"/>
    <property type="match status" value="1"/>
</dbReference>
<dbReference type="EMBL" id="PSKQ01000019">
    <property type="protein sequence ID" value="MBE8721067.1"/>
    <property type="molecule type" value="Genomic_DNA"/>
</dbReference>
<evidence type="ECO:0000313" key="2">
    <source>
        <dbReference type="EMBL" id="MBE8721067.1"/>
    </source>
</evidence>
<organism evidence="2 3">
    <name type="scientific">Sphingobacterium pedocola</name>
    <dbReference type="NCBI Taxonomy" id="2082722"/>
    <lineage>
        <taxon>Bacteria</taxon>
        <taxon>Pseudomonadati</taxon>
        <taxon>Bacteroidota</taxon>
        <taxon>Sphingobacteriia</taxon>
        <taxon>Sphingobacteriales</taxon>
        <taxon>Sphingobacteriaceae</taxon>
        <taxon>Sphingobacterium</taxon>
    </lineage>
</organism>
<evidence type="ECO:0000313" key="3">
    <source>
        <dbReference type="Proteomes" id="UP000618319"/>
    </source>
</evidence>
<dbReference type="InterPro" id="IPR009282">
    <property type="entry name" value="DUF937"/>
</dbReference>
<evidence type="ECO:0008006" key="4">
    <source>
        <dbReference type="Google" id="ProtNLM"/>
    </source>
</evidence>
<name>A0ABR9T6T5_9SPHI</name>
<keyword evidence="3" id="KW-1185">Reference proteome</keyword>
<feature type="transmembrane region" description="Helical" evidence="1">
    <location>
        <begin position="241"/>
        <end position="258"/>
    </location>
</feature>
<proteinExistence type="predicted"/>